<evidence type="ECO:0000313" key="7">
    <source>
        <dbReference type="EMBL" id="ORZ17609.1"/>
    </source>
</evidence>
<dbReference type="Proteomes" id="UP000193648">
    <property type="component" value="Unassembled WGS sequence"/>
</dbReference>
<dbReference type="Pfam" id="PF00743">
    <property type="entry name" value="FMO-like"/>
    <property type="match status" value="1"/>
</dbReference>
<keyword evidence="8" id="KW-1185">Reference proteome</keyword>
<dbReference type="Gene3D" id="3.50.50.60">
    <property type="entry name" value="FAD/NAD(P)-binding domain"/>
    <property type="match status" value="3"/>
</dbReference>
<feature type="transmembrane region" description="Helical" evidence="6">
    <location>
        <begin position="12"/>
        <end position="31"/>
    </location>
</feature>
<dbReference type="InterPro" id="IPR051209">
    <property type="entry name" value="FAD-bind_Monooxygenase_sf"/>
</dbReference>
<dbReference type="PANTHER" id="PTHR42877:SF4">
    <property type="entry name" value="FAD_NAD(P)-BINDING DOMAIN-CONTAINING PROTEIN-RELATED"/>
    <property type="match status" value="1"/>
</dbReference>
<keyword evidence="4" id="KW-0560">Oxidoreductase</keyword>
<evidence type="ECO:0000256" key="4">
    <source>
        <dbReference type="ARBA" id="ARBA00023002"/>
    </source>
</evidence>
<dbReference type="PANTHER" id="PTHR42877">
    <property type="entry name" value="L-ORNITHINE N(5)-MONOOXYGENASE-RELATED"/>
    <property type="match status" value="1"/>
</dbReference>
<dbReference type="STRING" id="64571.A0A1Y2GPL0"/>
<keyword evidence="6" id="KW-0812">Transmembrane</keyword>
<dbReference type="EMBL" id="MCFF01000016">
    <property type="protein sequence ID" value="ORZ17609.1"/>
    <property type="molecule type" value="Genomic_DNA"/>
</dbReference>
<dbReference type="OrthoDB" id="74360at2759"/>
<keyword evidence="2" id="KW-0285">Flavoprotein</keyword>
<sequence length="547" mass="63016">MGLTKTFPDGSTPTVAIIGAGLSGICAAIQLQRKLQLTTYRVFELESDIGGTWLNNTYPGCQSDAPAHLYSYSFAPNYDFSKKFVPQSEVLAYLRATAKTFNIYDKIQFRAQVTSMRWDEGRNKWILRWVKVPGSQGEAAEDADGSLDHQAQVENIYEADVVLHAAGLLRLPKIPEEFEAFDGPKWHSARWNHSVDLTGKRVGVVGASASGIQIVPAIANKVQSLQVYGRSPSHITPQLNYSYNRIWKFLFHYVPFFYTLYRVFWYYYVDSTILLYHKLAWYSVFHRAIVYFVTWFHRFRQFPFDRSMREKLTPRHEVASRRVVLSDTFFPALKLPHVHFHQDPIVKVSGKTIETKDGSKNELDVLILATGFNWLAGYPVGYWTGRGGVDIATSWGHSPTTYYGTCVPDAPNFFLIWGPNSGIAHHALTSNIEVQVMYAIRALSYMMEKDVASIEIKKEAAEEFLELLDRRMERMIFTTKVDPRFINEKGKCRGFWFSGVTEFWWHMKDLHPERYHVLRREEALKNRPHMNGEKHELDGNKHKDKEA</sequence>
<dbReference type="AlphaFoldDB" id="A0A1Y2GPL0"/>
<evidence type="ECO:0000256" key="5">
    <source>
        <dbReference type="SAM" id="MobiDB-lite"/>
    </source>
</evidence>
<keyword evidence="6" id="KW-1133">Transmembrane helix</keyword>
<feature type="transmembrane region" description="Helical" evidence="6">
    <location>
        <begin position="280"/>
        <end position="299"/>
    </location>
</feature>
<dbReference type="SUPFAM" id="SSF51905">
    <property type="entry name" value="FAD/NAD(P)-binding domain"/>
    <property type="match status" value="1"/>
</dbReference>
<name>A0A1Y2GPL0_9FUNG</name>
<dbReference type="GO" id="GO:0050661">
    <property type="term" value="F:NADP binding"/>
    <property type="evidence" value="ECO:0007669"/>
    <property type="project" value="InterPro"/>
</dbReference>
<keyword evidence="6" id="KW-0472">Membrane</keyword>
<dbReference type="GO" id="GO:0004499">
    <property type="term" value="F:N,N-dimethylaniline monooxygenase activity"/>
    <property type="evidence" value="ECO:0007669"/>
    <property type="project" value="InterPro"/>
</dbReference>
<evidence type="ECO:0000256" key="1">
    <source>
        <dbReference type="ARBA" id="ARBA00010139"/>
    </source>
</evidence>
<dbReference type="InterPro" id="IPR020946">
    <property type="entry name" value="Flavin_mOase-like"/>
</dbReference>
<dbReference type="GeneID" id="33563306"/>
<dbReference type="InParanoid" id="A0A1Y2GPL0"/>
<evidence type="ECO:0000256" key="3">
    <source>
        <dbReference type="ARBA" id="ARBA00022827"/>
    </source>
</evidence>
<protein>
    <recommendedName>
        <fullName evidence="9">FAD/NAD(P)-binding domain-containing protein</fullName>
    </recommendedName>
</protein>
<comment type="caution">
    <text evidence="7">The sequence shown here is derived from an EMBL/GenBank/DDBJ whole genome shotgun (WGS) entry which is preliminary data.</text>
</comment>
<feature type="transmembrane region" description="Helical" evidence="6">
    <location>
        <begin position="249"/>
        <end position="268"/>
    </location>
</feature>
<evidence type="ECO:0000256" key="6">
    <source>
        <dbReference type="SAM" id="Phobius"/>
    </source>
</evidence>
<dbReference type="GO" id="GO:0050660">
    <property type="term" value="F:flavin adenine dinucleotide binding"/>
    <property type="evidence" value="ECO:0007669"/>
    <property type="project" value="InterPro"/>
</dbReference>
<reference evidence="7 8" key="1">
    <citation type="submission" date="2016-07" db="EMBL/GenBank/DDBJ databases">
        <title>Pervasive Adenine N6-methylation of Active Genes in Fungi.</title>
        <authorList>
            <consortium name="DOE Joint Genome Institute"/>
            <person name="Mondo S.J."/>
            <person name="Dannebaum R.O."/>
            <person name="Kuo R.C."/>
            <person name="Labutti K."/>
            <person name="Haridas S."/>
            <person name="Kuo A."/>
            <person name="Salamov A."/>
            <person name="Ahrendt S.R."/>
            <person name="Lipzen A."/>
            <person name="Sullivan W."/>
            <person name="Andreopoulos W.B."/>
            <person name="Clum A."/>
            <person name="Lindquist E."/>
            <person name="Daum C."/>
            <person name="Ramamoorthy G.K."/>
            <person name="Gryganskyi A."/>
            <person name="Culley D."/>
            <person name="Magnuson J.K."/>
            <person name="James T.Y."/>
            <person name="O'Malley M.A."/>
            <person name="Stajich J.E."/>
            <person name="Spatafora J.W."/>
            <person name="Visel A."/>
            <person name="Grigoriev I.V."/>
        </authorList>
    </citation>
    <scope>NUCLEOTIDE SEQUENCE [LARGE SCALE GENOMIC DNA]</scope>
    <source>
        <strain evidence="7 8">NRRL 3116</strain>
    </source>
</reference>
<evidence type="ECO:0008006" key="9">
    <source>
        <dbReference type="Google" id="ProtNLM"/>
    </source>
</evidence>
<comment type="similarity">
    <text evidence="1">Belongs to the FAD-binding monooxygenase family.</text>
</comment>
<organism evidence="7 8">
    <name type="scientific">Lobosporangium transversale</name>
    <dbReference type="NCBI Taxonomy" id="64571"/>
    <lineage>
        <taxon>Eukaryota</taxon>
        <taxon>Fungi</taxon>
        <taxon>Fungi incertae sedis</taxon>
        <taxon>Mucoromycota</taxon>
        <taxon>Mortierellomycotina</taxon>
        <taxon>Mortierellomycetes</taxon>
        <taxon>Mortierellales</taxon>
        <taxon>Mortierellaceae</taxon>
        <taxon>Lobosporangium</taxon>
    </lineage>
</organism>
<dbReference type="RefSeq" id="XP_021881996.1">
    <property type="nucleotide sequence ID" value="XM_022021462.1"/>
</dbReference>
<evidence type="ECO:0000313" key="8">
    <source>
        <dbReference type="Proteomes" id="UP000193648"/>
    </source>
</evidence>
<keyword evidence="3" id="KW-0274">FAD</keyword>
<accession>A0A1Y2GPL0</accession>
<evidence type="ECO:0000256" key="2">
    <source>
        <dbReference type="ARBA" id="ARBA00022630"/>
    </source>
</evidence>
<gene>
    <name evidence="7" type="ORF">BCR41DRAFT_322094</name>
</gene>
<proteinExistence type="inferred from homology"/>
<feature type="region of interest" description="Disordered" evidence="5">
    <location>
        <begin position="526"/>
        <end position="547"/>
    </location>
</feature>
<dbReference type="InterPro" id="IPR036188">
    <property type="entry name" value="FAD/NAD-bd_sf"/>
</dbReference>